<evidence type="ECO:0000313" key="4">
    <source>
        <dbReference type="Proteomes" id="UP000663832"/>
    </source>
</evidence>
<evidence type="ECO:0000313" key="3">
    <source>
        <dbReference type="EMBL" id="CAF1330183.1"/>
    </source>
</evidence>
<dbReference type="EMBL" id="CAJNOI010000376">
    <property type="protein sequence ID" value="CAF1261084.1"/>
    <property type="molecule type" value="Genomic_DNA"/>
</dbReference>
<dbReference type="Proteomes" id="UP000663832">
    <property type="component" value="Unassembled WGS sequence"/>
</dbReference>
<sequence>MFPASIHRSQNRIIIEQYVFSITRTFSDRIVKSCGNLSLPPIDKIMIDRINGVISKYNPTAYRTLRSTPDDIEHSNEDFGNFYGQRLYTQPVVMNNLHNNESFYSIRSLSYSDMDSSQQQQQGTEEFYLSSAMNLNDNTNNHLETSPRSLSTNTLD</sequence>
<dbReference type="Proteomes" id="UP000663877">
    <property type="component" value="Unassembled WGS sequence"/>
</dbReference>
<dbReference type="AlphaFoldDB" id="A0A815AZT9"/>
<accession>A0A815AZT9</accession>
<dbReference type="EMBL" id="CAJNOM010000295">
    <property type="protein sequence ID" value="CAF1330183.1"/>
    <property type="molecule type" value="Genomic_DNA"/>
</dbReference>
<feature type="region of interest" description="Disordered" evidence="1">
    <location>
        <begin position="135"/>
        <end position="156"/>
    </location>
</feature>
<evidence type="ECO:0000313" key="5">
    <source>
        <dbReference type="Proteomes" id="UP000663877"/>
    </source>
</evidence>
<proteinExistence type="predicted"/>
<comment type="caution">
    <text evidence="2">The sequence shown here is derived from an EMBL/GenBank/DDBJ whole genome shotgun (WGS) entry which is preliminary data.</text>
</comment>
<evidence type="ECO:0000313" key="2">
    <source>
        <dbReference type="EMBL" id="CAF1261084.1"/>
    </source>
</evidence>
<protein>
    <submittedName>
        <fullName evidence="2">Uncharacterized protein</fullName>
    </submittedName>
</protein>
<name>A0A815AZT9_9BILA</name>
<organism evidence="2 5">
    <name type="scientific">Adineta steineri</name>
    <dbReference type="NCBI Taxonomy" id="433720"/>
    <lineage>
        <taxon>Eukaryota</taxon>
        <taxon>Metazoa</taxon>
        <taxon>Spiralia</taxon>
        <taxon>Gnathifera</taxon>
        <taxon>Rotifera</taxon>
        <taxon>Eurotatoria</taxon>
        <taxon>Bdelloidea</taxon>
        <taxon>Adinetida</taxon>
        <taxon>Adinetidae</taxon>
        <taxon>Adineta</taxon>
    </lineage>
</organism>
<evidence type="ECO:0000256" key="1">
    <source>
        <dbReference type="SAM" id="MobiDB-lite"/>
    </source>
</evidence>
<gene>
    <name evidence="2" type="ORF">BJG266_LOCUS30126</name>
    <name evidence="3" type="ORF">QVE165_LOCUS32844</name>
</gene>
<keyword evidence="4" id="KW-1185">Reference proteome</keyword>
<reference evidence="2" key="1">
    <citation type="submission" date="2021-02" db="EMBL/GenBank/DDBJ databases">
        <authorList>
            <person name="Nowell W R."/>
        </authorList>
    </citation>
    <scope>NUCLEOTIDE SEQUENCE</scope>
</reference>